<proteinExistence type="predicted"/>
<protein>
    <submittedName>
        <fullName evidence="2">Uncharacterized protein</fullName>
    </submittedName>
</protein>
<sequence>MKAGLKPVAAEFRNRVWICVLLLERERIEANPKCTRFGLTKMSEQLIHWSLVNNAGHLLREQKIGEQENIKNFIIDHLRNKIFNCSNSKQKSLIYAKQSLEIPIDSNDATFKVASTKKKINAIQSSVQFVSRILLICSLNIFIVHQILIFIFFLN</sequence>
<dbReference type="Proteomes" id="UP000276133">
    <property type="component" value="Unassembled WGS sequence"/>
</dbReference>
<dbReference type="AlphaFoldDB" id="A0A3M7PS04"/>
<reference evidence="2 3" key="1">
    <citation type="journal article" date="2018" name="Sci. Rep.">
        <title>Genomic signatures of local adaptation to the degree of environmental predictability in rotifers.</title>
        <authorList>
            <person name="Franch-Gras L."/>
            <person name="Hahn C."/>
            <person name="Garcia-Roger E.M."/>
            <person name="Carmona M.J."/>
            <person name="Serra M."/>
            <person name="Gomez A."/>
        </authorList>
    </citation>
    <scope>NUCLEOTIDE SEQUENCE [LARGE SCALE GENOMIC DNA]</scope>
    <source>
        <strain evidence="2">HYR1</strain>
    </source>
</reference>
<evidence type="ECO:0000313" key="2">
    <source>
        <dbReference type="EMBL" id="RNA01840.1"/>
    </source>
</evidence>
<organism evidence="2 3">
    <name type="scientific">Brachionus plicatilis</name>
    <name type="common">Marine rotifer</name>
    <name type="synonym">Brachionus muelleri</name>
    <dbReference type="NCBI Taxonomy" id="10195"/>
    <lineage>
        <taxon>Eukaryota</taxon>
        <taxon>Metazoa</taxon>
        <taxon>Spiralia</taxon>
        <taxon>Gnathifera</taxon>
        <taxon>Rotifera</taxon>
        <taxon>Eurotatoria</taxon>
        <taxon>Monogononta</taxon>
        <taxon>Pseudotrocha</taxon>
        <taxon>Ploima</taxon>
        <taxon>Brachionidae</taxon>
        <taxon>Brachionus</taxon>
    </lineage>
</organism>
<keyword evidence="3" id="KW-1185">Reference proteome</keyword>
<gene>
    <name evidence="2" type="ORF">BpHYR1_036781</name>
</gene>
<comment type="caution">
    <text evidence="2">The sequence shown here is derived from an EMBL/GenBank/DDBJ whole genome shotgun (WGS) entry which is preliminary data.</text>
</comment>
<feature type="transmembrane region" description="Helical" evidence="1">
    <location>
        <begin position="133"/>
        <end position="154"/>
    </location>
</feature>
<keyword evidence="1" id="KW-0472">Membrane</keyword>
<accession>A0A3M7PS04</accession>
<evidence type="ECO:0000313" key="3">
    <source>
        <dbReference type="Proteomes" id="UP000276133"/>
    </source>
</evidence>
<evidence type="ECO:0000256" key="1">
    <source>
        <dbReference type="SAM" id="Phobius"/>
    </source>
</evidence>
<keyword evidence="1" id="KW-0812">Transmembrane</keyword>
<name>A0A3M7PS04_BRAPC</name>
<dbReference type="EMBL" id="REGN01009149">
    <property type="protein sequence ID" value="RNA01840.1"/>
    <property type="molecule type" value="Genomic_DNA"/>
</dbReference>
<keyword evidence="1" id="KW-1133">Transmembrane helix</keyword>